<dbReference type="InterPro" id="IPR002364">
    <property type="entry name" value="Quin_OxRdtase/zeta-crystal_CS"/>
</dbReference>
<dbReference type="AlphaFoldDB" id="A0A387BIB4"/>
<dbReference type="Gene3D" id="3.90.180.10">
    <property type="entry name" value="Medium-chain alcohol dehydrogenases, catalytic domain"/>
    <property type="match status" value="1"/>
</dbReference>
<dbReference type="Proteomes" id="UP000269374">
    <property type="component" value="Chromosome"/>
</dbReference>
<evidence type="ECO:0000313" key="8">
    <source>
        <dbReference type="Proteomes" id="UP000269374"/>
    </source>
</evidence>
<dbReference type="EMBL" id="CP032627">
    <property type="protein sequence ID" value="AYG01109.1"/>
    <property type="molecule type" value="Genomic_DNA"/>
</dbReference>
<dbReference type="GO" id="GO:0003723">
    <property type="term" value="F:RNA binding"/>
    <property type="evidence" value="ECO:0007669"/>
    <property type="project" value="UniProtKB-KW"/>
</dbReference>
<dbReference type="InterPro" id="IPR036291">
    <property type="entry name" value="NAD(P)-bd_dom_sf"/>
</dbReference>
<dbReference type="InterPro" id="IPR011032">
    <property type="entry name" value="GroES-like_sf"/>
</dbReference>
<evidence type="ECO:0000256" key="1">
    <source>
        <dbReference type="ARBA" id="ARBA00004496"/>
    </source>
</evidence>
<evidence type="ECO:0000256" key="2">
    <source>
        <dbReference type="ARBA" id="ARBA00011881"/>
    </source>
</evidence>
<proteinExistence type="predicted"/>
<comment type="subunit">
    <text evidence="2">Homotetramer.</text>
</comment>
<dbReference type="GO" id="GO:0008270">
    <property type="term" value="F:zinc ion binding"/>
    <property type="evidence" value="ECO:0007669"/>
    <property type="project" value="InterPro"/>
</dbReference>
<keyword evidence="3" id="KW-0963">Cytoplasm</keyword>
<organism evidence="7 8">
    <name type="scientific">Lactococcus allomyrinae</name>
    <dbReference type="NCBI Taxonomy" id="2419773"/>
    <lineage>
        <taxon>Bacteria</taxon>
        <taxon>Bacillati</taxon>
        <taxon>Bacillota</taxon>
        <taxon>Bacilli</taxon>
        <taxon>Lactobacillales</taxon>
        <taxon>Streptococcaceae</taxon>
        <taxon>Lactococcus</taxon>
    </lineage>
</organism>
<dbReference type="Pfam" id="PF08240">
    <property type="entry name" value="ADH_N"/>
    <property type="match status" value="1"/>
</dbReference>
<evidence type="ECO:0000256" key="3">
    <source>
        <dbReference type="ARBA" id="ARBA00022490"/>
    </source>
</evidence>
<dbReference type="SUPFAM" id="SSF50129">
    <property type="entry name" value="GroES-like"/>
    <property type="match status" value="1"/>
</dbReference>
<dbReference type="InterPro" id="IPR051603">
    <property type="entry name" value="Zinc-ADH_QOR/CCCR"/>
</dbReference>
<name>A0A387BIB4_9LACT</name>
<dbReference type="PANTHER" id="PTHR44154">
    <property type="entry name" value="QUINONE OXIDOREDUCTASE"/>
    <property type="match status" value="1"/>
</dbReference>
<evidence type="ECO:0000256" key="4">
    <source>
        <dbReference type="ARBA" id="ARBA00022857"/>
    </source>
</evidence>
<keyword evidence="5" id="KW-0694">RNA-binding</keyword>
<dbReference type="Pfam" id="PF13602">
    <property type="entry name" value="ADH_zinc_N_2"/>
    <property type="match status" value="1"/>
</dbReference>
<dbReference type="KEGG" id="lact:D7I46_08400"/>
<dbReference type="GO" id="GO:0005737">
    <property type="term" value="C:cytoplasm"/>
    <property type="evidence" value="ECO:0007669"/>
    <property type="project" value="UniProtKB-SubCell"/>
</dbReference>
<feature type="domain" description="Enoyl reductase (ER)" evidence="6">
    <location>
        <begin position="11"/>
        <end position="304"/>
    </location>
</feature>
<dbReference type="PANTHER" id="PTHR44154:SF1">
    <property type="entry name" value="QUINONE OXIDOREDUCTASE"/>
    <property type="match status" value="1"/>
</dbReference>
<reference evidence="7 8" key="1">
    <citation type="submission" date="2018-09" db="EMBL/GenBank/DDBJ databases">
        <title>Genome sequencing of strain 1JSPR-7.</title>
        <authorList>
            <person name="Heo J."/>
            <person name="Kim S.-J."/>
            <person name="Kwon S.-W."/>
        </authorList>
    </citation>
    <scope>NUCLEOTIDE SEQUENCE [LARGE SCALE GENOMIC DNA]</scope>
    <source>
        <strain evidence="7 8">1JSPR-7</strain>
    </source>
</reference>
<dbReference type="PROSITE" id="PS01162">
    <property type="entry name" value="QOR_ZETA_CRYSTAL"/>
    <property type="match status" value="1"/>
</dbReference>
<dbReference type="InterPro" id="IPR020843">
    <property type="entry name" value="ER"/>
</dbReference>
<keyword evidence="4" id="KW-0521">NADP</keyword>
<gene>
    <name evidence="7" type="ORF">D7I46_08400</name>
</gene>
<dbReference type="Gene3D" id="3.40.50.720">
    <property type="entry name" value="NAD(P)-binding Rossmann-like Domain"/>
    <property type="match status" value="1"/>
</dbReference>
<dbReference type="SMART" id="SM00829">
    <property type="entry name" value="PKS_ER"/>
    <property type="match status" value="1"/>
</dbReference>
<evidence type="ECO:0000313" key="7">
    <source>
        <dbReference type="EMBL" id="AYG01109.1"/>
    </source>
</evidence>
<dbReference type="GO" id="GO:0016491">
    <property type="term" value="F:oxidoreductase activity"/>
    <property type="evidence" value="ECO:0007669"/>
    <property type="project" value="InterPro"/>
</dbReference>
<evidence type="ECO:0000259" key="6">
    <source>
        <dbReference type="SMART" id="SM00829"/>
    </source>
</evidence>
<keyword evidence="8" id="KW-1185">Reference proteome</keyword>
<dbReference type="CDD" id="cd05289">
    <property type="entry name" value="MDR_like_2"/>
    <property type="match status" value="1"/>
</dbReference>
<dbReference type="SUPFAM" id="SSF51735">
    <property type="entry name" value="NAD(P)-binding Rossmann-fold domains"/>
    <property type="match status" value="1"/>
</dbReference>
<protein>
    <submittedName>
        <fullName evidence="7">NADP-dependent oxidoreductase</fullName>
    </submittedName>
</protein>
<accession>A0A387BIB4</accession>
<dbReference type="RefSeq" id="WP_120772489.1">
    <property type="nucleotide sequence ID" value="NZ_CP032627.1"/>
</dbReference>
<dbReference type="OrthoDB" id="9792162at2"/>
<sequence>MKALQYEKFGEAKDVLKIVEQPIPEPSMDEVRIRVTTVGLNPMDWLIMRNPQMGAQFGVQLPATFGYDFAGVIEKVGTHIEEYKVGDRVFGTTYKGAAAEYILVDDKVKTENRLFHTPNEISDEIAATLGVCGLTAAVALRTLDLQASDTLLIGGAAGGVGTFAVQLAKLAGANVIGTSSNTTFDYLRSLGAEPVEYGDGLLERLKNINITAVTDLFSHDTLEVGLALGIKPEKMSTIIMMPEPPAGIARATGGVGTKEDMAHILEYIISGDLKVPLAGNFALADYQAAVELQASRHAHGKVIITL</sequence>
<dbReference type="InterPro" id="IPR013154">
    <property type="entry name" value="ADH-like_N"/>
</dbReference>
<comment type="subcellular location">
    <subcellularLocation>
        <location evidence="1">Cytoplasm</location>
    </subcellularLocation>
</comment>
<evidence type="ECO:0000256" key="5">
    <source>
        <dbReference type="ARBA" id="ARBA00022884"/>
    </source>
</evidence>